<evidence type="ECO:0000313" key="2">
    <source>
        <dbReference type="Proteomes" id="UP001274896"/>
    </source>
</evidence>
<name>A0AAE0REB2_9TELE</name>
<keyword evidence="2" id="KW-1185">Reference proteome</keyword>
<comment type="caution">
    <text evidence="1">The sequence shown here is derived from an EMBL/GenBank/DDBJ whole genome shotgun (WGS) entry which is preliminary data.</text>
</comment>
<dbReference type="Proteomes" id="UP001274896">
    <property type="component" value="Unassembled WGS sequence"/>
</dbReference>
<feature type="non-terminal residue" evidence="1">
    <location>
        <position position="1"/>
    </location>
</feature>
<evidence type="ECO:0000313" key="1">
    <source>
        <dbReference type="EMBL" id="KAK3551317.1"/>
    </source>
</evidence>
<proteinExistence type="predicted"/>
<gene>
    <name evidence="1" type="ORF">QTP70_014892</name>
</gene>
<dbReference type="EMBL" id="JAUCMX010000003">
    <property type="protein sequence ID" value="KAK3551317.1"/>
    <property type="molecule type" value="Genomic_DNA"/>
</dbReference>
<organism evidence="1 2">
    <name type="scientific">Hemibagrus guttatus</name>
    <dbReference type="NCBI Taxonomy" id="175788"/>
    <lineage>
        <taxon>Eukaryota</taxon>
        <taxon>Metazoa</taxon>
        <taxon>Chordata</taxon>
        <taxon>Craniata</taxon>
        <taxon>Vertebrata</taxon>
        <taxon>Euteleostomi</taxon>
        <taxon>Actinopterygii</taxon>
        <taxon>Neopterygii</taxon>
        <taxon>Teleostei</taxon>
        <taxon>Ostariophysi</taxon>
        <taxon>Siluriformes</taxon>
        <taxon>Bagridae</taxon>
        <taxon>Hemibagrus</taxon>
    </lineage>
</organism>
<protein>
    <submittedName>
        <fullName evidence="1">Uncharacterized protein</fullName>
    </submittedName>
</protein>
<dbReference type="AlphaFoldDB" id="A0AAE0REB2"/>
<reference evidence="1" key="1">
    <citation type="submission" date="2023-06" db="EMBL/GenBank/DDBJ databases">
        <title>Male Hemibagrus guttatus genome.</title>
        <authorList>
            <person name="Bian C."/>
        </authorList>
    </citation>
    <scope>NUCLEOTIDE SEQUENCE</scope>
    <source>
        <strain evidence="1">Male_cb2023</strain>
        <tissue evidence="1">Muscle</tissue>
    </source>
</reference>
<accession>A0AAE0REB2</accession>
<sequence length="140" mass="15709">WLRQRKVVLESSQTHTHLSQVNSRCETNTPQPQLCVLLYPGPAHQGRSPPRFCSLWHRGIMQPGCSSSAQVIWGMRGVSCNLGCKSRDLEMYSSWRDGRLQPITFSAEWMTRCSLALSLAVAAANQTVMEDVRIDSMMAV</sequence>